<sequence length="68" mass="7705">MPARYQQDRFWDAVADVLDSLELTLSVDRKGRDTADLTITDAAGSTRGRWDDTTHRRSSPGCFVLQYV</sequence>
<proteinExistence type="predicted"/>
<evidence type="ECO:0000313" key="1">
    <source>
        <dbReference type="EMBL" id="RZH67802.1"/>
    </source>
</evidence>
<comment type="caution">
    <text evidence="1">The sequence shown here is derived from an EMBL/GenBank/DDBJ whole genome shotgun (WGS) entry which is preliminary data.</text>
</comment>
<accession>A0A482XXB5</accession>
<protein>
    <submittedName>
        <fullName evidence="1">Uncharacterized protein</fullName>
    </submittedName>
</protein>
<dbReference type="EMBL" id="SHMR01000003">
    <property type="protein sequence ID" value="RZH67802.1"/>
    <property type="molecule type" value="Genomic_DNA"/>
</dbReference>
<dbReference type="RefSeq" id="WP_130170524.1">
    <property type="nucleotide sequence ID" value="NZ_SHMR01000003.1"/>
</dbReference>
<reference evidence="1 2" key="1">
    <citation type="submission" date="2019-02" db="EMBL/GenBank/DDBJ databases">
        <title>Genome analysis provides insights into bioremediation potentialities and Haloocin production by Natrinema altunense strain 4.1R isolated from Chott Douz in Tunisian desert.</title>
        <authorList>
            <person name="Najjari A."/>
            <person name="Youssef N."/>
            <person name="Ben Dhia O."/>
            <person name="Ferjani R."/>
            <person name="El Hidri D."/>
            <person name="Ouzari H.I."/>
            <person name="Cherif A."/>
        </authorList>
    </citation>
    <scope>NUCLEOTIDE SEQUENCE [LARGE SCALE GENOMIC DNA]</scope>
    <source>
        <strain evidence="1 2">4.1R</strain>
    </source>
</reference>
<evidence type="ECO:0000313" key="2">
    <source>
        <dbReference type="Proteomes" id="UP000292704"/>
    </source>
</evidence>
<dbReference type="Proteomes" id="UP000292704">
    <property type="component" value="Unassembled WGS sequence"/>
</dbReference>
<dbReference type="AlphaFoldDB" id="A0A482XXB5"/>
<name>A0A482XXB5_9EURY</name>
<gene>
    <name evidence="1" type="ORF">ELS17_09685</name>
</gene>
<organism evidence="1 2">
    <name type="scientific">Natrinema altunense</name>
    <dbReference type="NCBI Taxonomy" id="222984"/>
    <lineage>
        <taxon>Archaea</taxon>
        <taxon>Methanobacteriati</taxon>
        <taxon>Methanobacteriota</taxon>
        <taxon>Stenosarchaea group</taxon>
        <taxon>Halobacteria</taxon>
        <taxon>Halobacteriales</taxon>
        <taxon>Natrialbaceae</taxon>
        <taxon>Natrinema</taxon>
    </lineage>
</organism>